<evidence type="ECO:0000313" key="3">
    <source>
        <dbReference type="Proteomes" id="UP001597493"/>
    </source>
</evidence>
<dbReference type="EMBL" id="JBHUMY010000012">
    <property type="protein sequence ID" value="MFD2660866.1"/>
    <property type="molecule type" value="Genomic_DNA"/>
</dbReference>
<dbReference type="CDD" id="cd06588">
    <property type="entry name" value="PhnB_like"/>
    <property type="match status" value="1"/>
</dbReference>
<dbReference type="Proteomes" id="UP001597493">
    <property type="component" value="Unassembled WGS sequence"/>
</dbReference>
<proteinExistence type="predicted"/>
<sequence>MQVNGYILLDGNAAEAIRYYEQTLGAEVLFSQTFGEAPEDVTAEMTDGQKRLVAHAVLKIGESVLFVADASEELTLTEGNRVSICLTTDRAEETRRIYEALLPGSNVPAPLQPLYFSPAYGMLTDRYGVTFQLFTKRQ</sequence>
<gene>
    <name evidence="2" type="ORF">ACFSW5_11470</name>
</gene>
<evidence type="ECO:0000313" key="2">
    <source>
        <dbReference type="EMBL" id="MFD2660866.1"/>
    </source>
</evidence>
<reference evidence="3" key="1">
    <citation type="journal article" date="2019" name="Int. J. Syst. Evol. Microbiol.">
        <title>The Global Catalogue of Microorganisms (GCM) 10K type strain sequencing project: providing services to taxonomists for standard genome sequencing and annotation.</title>
        <authorList>
            <consortium name="The Broad Institute Genomics Platform"/>
            <consortium name="The Broad Institute Genome Sequencing Center for Infectious Disease"/>
            <person name="Wu L."/>
            <person name="Ma J."/>
        </authorList>
    </citation>
    <scope>NUCLEOTIDE SEQUENCE [LARGE SCALE GENOMIC DNA]</scope>
    <source>
        <strain evidence="3">TISTR 1827</strain>
    </source>
</reference>
<name>A0ABW5QXV6_9BACL</name>
<comment type="caution">
    <text evidence="2">The sequence shown here is derived from an EMBL/GenBank/DDBJ whole genome shotgun (WGS) entry which is preliminary data.</text>
</comment>
<dbReference type="InterPro" id="IPR029068">
    <property type="entry name" value="Glyas_Bleomycin-R_OHBP_Dase"/>
</dbReference>
<dbReference type="Gene3D" id="3.10.180.10">
    <property type="entry name" value="2,3-Dihydroxybiphenyl 1,2-Dioxygenase, domain 1"/>
    <property type="match status" value="1"/>
</dbReference>
<dbReference type="Pfam" id="PF06983">
    <property type="entry name" value="3-dmu-9_3-mt"/>
    <property type="match status" value="1"/>
</dbReference>
<dbReference type="InterPro" id="IPR028973">
    <property type="entry name" value="PhnB-like"/>
</dbReference>
<dbReference type="PANTHER" id="PTHR33990">
    <property type="entry name" value="PROTEIN YJDN-RELATED"/>
    <property type="match status" value="1"/>
</dbReference>
<dbReference type="SUPFAM" id="SSF54593">
    <property type="entry name" value="Glyoxalase/Bleomycin resistance protein/Dihydroxybiphenyl dioxygenase"/>
    <property type="match status" value="1"/>
</dbReference>
<keyword evidence="3" id="KW-1185">Reference proteome</keyword>
<evidence type="ECO:0000259" key="1">
    <source>
        <dbReference type="Pfam" id="PF06983"/>
    </source>
</evidence>
<accession>A0ABW5QXV6</accession>
<dbReference type="RefSeq" id="WP_379272933.1">
    <property type="nucleotide sequence ID" value="NZ_JBHUGT010000021.1"/>
</dbReference>
<protein>
    <submittedName>
        <fullName evidence="2">VOC family protein</fullName>
    </submittedName>
</protein>
<feature type="domain" description="PhnB-like" evidence="1">
    <location>
        <begin position="6"/>
        <end position="133"/>
    </location>
</feature>
<organism evidence="2 3">
    <name type="scientific">Paenibacillus thailandensis</name>
    <dbReference type="NCBI Taxonomy" id="393250"/>
    <lineage>
        <taxon>Bacteria</taxon>
        <taxon>Bacillati</taxon>
        <taxon>Bacillota</taxon>
        <taxon>Bacilli</taxon>
        <taxon>Bacillales</taxon>
        <taxon>Paenibacillaceae</taxon>
        <taxon>Paenibacillus</taxon>
    </lineage>
</organism>